<dbReference type="GeneTree" id="ENSGT00940000162952"/>
<evidence type="ECO:0008006" key="2">
    <source>
        <dbReference type="Google" id="ProtNLM"/>
    </source>
</evidence>
<dbReference type="AlphaFoldDB" id="A0A3B4FJS9"/>
<evidence type="ECO:0000313" key="1">
    <source>
        <dbReference type="Ensembl" id="ENSPNYP00000010840.1"/>
    </source>
</evidence>
<name>A0A3B4FJS9_9CICH</name>
<dbReference type="Ensembl" id="ENSPNYT00000011103.1">
    <property type="protein sequence ID" value="ENSPNYP00000010840.1"/>
    <property type="gene ID" value="ENSPNYG00000008227.1"/>
</dbReference>
<accession>A0A3B4FJS9</accession>
<dbReference type="STRING" id="303518.ENSPNYP00000010840"/>
<protein>
    <recommendedName>
        <fullName evidence="2">Polyhomeotic homolog 3</fullName>
    </recommendedName>
</protein>
<sequence>LILCVIWDMDRRSPGDRQADTSKTVTTASSSSVVTMATPSSSAQPPSTSLSIIPPDRQAVIQHAMNRPQSMAAQYLHQMYAAQQQHFMLQTAALQQHQHPAHLQSLAAIQQVGMESKTCSHCFSGFSLSEVTFFFYRQFGSGCGCFPKLGKCLSVFPL</sequence>
<proteinExistence type="predicted"/>
<organism evidence="1">
    <name type="scientific">Pundamilia nyererei</name>
    <dbReference type="NCBI Taxonomy" id="303518"/>
    <lineage>
        <taxon>Eukaryota</taxon>
        <taxon>Metazoa</taxon>
        <taxon>Chordata</taxon>
        <taxon>Craniata</taxon>
        <taxon>Vertebrata</taxon>
        <taxon>Euteleostomi</taxon>
        <taxon>Actinopterygii</taxon>
        <taxon>Neopterygii</taxon>
        <taxon>Teleostei</taxon>
        <taxon>Neoteleostei</taxon>
        <taxon>Acanthomorphata</taxon>
        <taxon>Ovalentaria</taxon>
        <taxon>Cichlomorphae</taxon>
        <taxon>Cichliformes</taxon>
        <taxon>Cichlidae</taxon>
        <taxon>African cichlids</taxon>
        <taxon>Pseudocrenilabrinae</taxon>
        <taxon>Haplochromini</taxon>
        <taxon>Pundamilia</taxon>
    </lineage>
</organism>
<reference evidence="1" key="1">
    <citation type="submission" date="2023-09" db="UniProtKB">
        <authorList>
            <consortium name="Ensembl"/>
        </authorList>
    </citation>
    <scope>IDENTIFICATION</scope>
</reference>